<dbReference type="Gene3D" id="1.10.443.10">
    <property type="entry name" value="Intergrase catalytic core"/>
    <property type="match status" value="1"/>
</dbReference>
<evidence type="ECO:0000259" key="2">
    <source>
        <dbReference type="PROSITE" id="PS51898"/>
    </source>
</evidence>
<evidence type="ECO:0000313" key="3">
    <source>
        <dbReference type="EMBL" id="MFC7198768.1"/>
    </source>
</evidence>
<feature type="domain" description="Tyr recombinase" evidence="2">
    <location>
        <begin position="219"/>
        <end position="412"/>
    </location>
</feature>
<dbReference type="EMBL" id="JBHTAR010000011">
    <property type="protein sequence ID" value="MFC7198768.1"/>
    <property type="molecule type" value="Genomic_DNA"/>
</dbReference>
<gene>
    <name evidence="3" type="ORF">ACFQJ9_04925</name>
</gene>
<proteinExistence type="predicted"/>
<accession>A0ABD5Z0S2</accession>
<organism evidence="3 4">
    <name type="scientific">Halospeciosus flavus</name>
    <dbReference type="NCBI Taxonomy" id="3032283"/>
    <lineage>
        <taxon>Archaea</taxon>
        <taxon>Methanobacteriati</taxon>
        <taxon>Methanobacteriota</taxon>
        <taxon>Stenosarchaea group</taxon>
        <taxon>Halobacteria</taxon>
        <taxon>Halobacteriales</taxon>
        <taxon>Halobacteriaceae</taxon>
        <taxon>Halospeciosus</taxon>
    </lineage>
</organism>
<dbReference type="InterPro" id="IPR011010">
    <property type="entry name" value="DNA_brk_join_enz"/>
</dbReference>
<comment type="caution">
    <text evidence="3">The sequence shown here is derived from an EMBL/GenBank/DDBJ whole genome shotgun (WGS) entry which is preliminary data.</text>
</comment>
<sequence>MTGDDPGGDGPKWTLLDIEELEAVYWDHVAPALRADGRDPESERPSHQWLRENGFRTLIYTLREHHDRTFSEFWAEDLGLAASADDGYEWASDDEATVDALESFLEKHAERNEPIQSARTVRTYRYRLNRYVRAYTDANGHGDLLSPVARESNHPDTAAIDQCLDAFDRLNVDLDGARTKRRILEITKEFYASLLRRRRARLNPAEVADGAFSWNVDDGDPVHLEPDHVRALYRAAETPEERLLVVALCGWGLRSGEVAALHASQFVLDPDEDDVPYVAFDERKNGPGTVSLLYGVADLEDRLDEFGGAAEWNGYLFPSSESETGHIARQTLLSRFDELAERAALPAEIGGEKPVPQMGRRFWYTAYSNARDAAIQDLEDVAAEQGSSSPEVVWRKYLDEEQRRKMRREQMRDVLAGAFS</sequence>
<dbReference type="PROSITE" id="PS51898">
    <property type="entry name" value="TYR_RECOMBINASE"/>
    <property type="match status" value="1"/>
</dbReference>
<dbReference type="SUPFAM" id="SSF56349">
    <property type="entry name" value="DNA breaking-rejoining enzymes"/>
    <property type="match status" value="1"/>
</dbReference>
<evidence type="ECO:0000313" key="4">
    <source>
        <dbReference type="Proteomes" id="UP001596447"/>
    </source>
</evidence>
<reference evidence="3 4" key="1">
    <citation type="journal article" date="2019" name="Int. J. Syst. Evol. Microbiol.">
        <title>The Global Catalogue of Microorganisms (GCM) 10K type strain sequencing project: providing services to taxonomists for standard genome sequencing and annotation.</title>
        <authorList>
            <consortium name="The Broad Institute Genomics Platform"/>
            <consortium name="The Broad Institute Genome Sequencing Center for Infectious Disease"/>
            <person name="Wu L."/>
            <person name="Ma J."/>
        </authorList>
    </citation>
    <scope>NUCLEOTIDE SEQUENCE [LARGE SCALE GENOMIC DNA]</scope>
    <source>
        <strain evidence="3 4">XZGYJ-43</strain>
    </source>
</reference>
<dbReference type="InterPro" id="IPR013762">
    <property type="entry name" value="Integrase-like_cat_sf"/>
</dbReference>
<dbReference type="Proteomes" id="UP001596447">
    <property type="component" value="Unassembled WGS sequence"/>
</dbReference>
<name>A0ABD5Z0S2_9EURY</name>
<dbReference type="InterPro" id="IPR002104">
    <property type="entry name" value="Integrase_catalytic"/>
</dbReference>
<keyword evidence="4" id="KW-1185">Reference proteome</keyword>
<dbReference type="GO" id="GO:0006310">
    <property type="term" value="P:DNA recombination"/>
    <property type="evidence" value="ECO:0007669"/>
    <property type="project" value="UniProtKB-KW"/>
</dbReference>
<dbReference type="RefSeq" id="WP_279528726.1">
    <property type="nucleotide sequence ID" value="NZ_CP122312.1"/>
</dbReference>
<evidence type="ECO:0000256" key="1">
    <source>
        <dbReference type="ARBA" id="ARBA00023172"/>
    </source>
</evidence>
<keyword evidence="1" id="KW-0233">DNA recombination</keyword>
<protein>
    <recommendedName>
        <fullName evidence="2">Tyr recombinase domain-containing protein</fullName>
    </recommendedName>
</protein>
<dbReference type="AlphaFoldDB" id="A0ABD5Z0S2"/>